<dbReference type="Pfam" id="PF02811">
    <property type="entry name" value="PHP"/>
    <property type="match status" value="1"/>
</dbReference>
<dbReference type="CDD" id="cd07432">
    <property type="entry name" value="PHP_HisPPase"/>
    <property type="match status" value="1"/>
</dbReference>
<dbReference type="InterPro" id="IPR050243">
    <property type="entry name" value="PHP_phosphatase"/>
</dbReference>
<dbReference type="GO" id="GO:0005829">
    <property type="term" value="C:cytosol"/>
    <property type="evidence" value="ECO:0007669"/>
    <property type="project" value="TreeGrafter"/>
</dbReference>
<dbReference type="PANTHER" id="PTHR36928">
    <property type="entry name" value="PHOSPHATASE YCDX-RELATED"/>
    <property type="match status" value="1"/>
</dbReference>
<organism evidence="2 3">
    <name type="scientific">Methanoliparum thermophilum</name>
    <dbReference type="NCBI Taxonomy" id="2491083"/>
    <lineage>
        <taxon>Archaea</taxon>
        <taxon>Methanobacteriati</taxon>
        <taxon>Methanobacteriota</taxon>
        <taxon>Candidatus Methanoliparia</taxon>
        <taxon>Candidatus Methanoliparales</taxon>
        <taxon>Candidatus Methanoliparaceae</taxon>
        <taxon>Candidatus Methanoliparum</taxon>
    </lineage>
</organism>
<evidence type="ECO:0000313" key="3">
    <source>
        <dbReference type="Proteomes" id="UP000317158"/>
    </source>
</evidence>
<dbReference type="GO" id="GO:0042578">
    <property type="term" value="F:phosphoric ester hydrolase activity"/>
    <property type="evidence" value="ECO:0007669"/>
    <property type="project" value="TreeGrafter"/>
</dbReference>
<dbReference type="InterPro" id="IPR004013">
    <property type="entry name" value="PHP_dom"/>
</dbReference>
<dbReference type="SMART" id="SM00481">
    <property type="entry name" value="POLIIIAc"/>
    <property type="match status" value="1"/>
</dbReference>
<evidence type="ECO:0000313" key="2">
    <source>
        <dbReference type="EMBL" id="RZN64147.1"/>
    </source>
</evidence>
<proteinExistence type="predicted"/>
<accession>A0A520KRV4</accession>
<reference evidence="2 3" key="1">
    <citation type="journal article" date="2019" name="Nat. Microbiol.">
        <title>Wide diversity of methane and short-chain alkane metabolisms in uncultured archaea.</title>
        <authorList>
            <person name="Borrel G."/>
            <person name="Adam P.S."/>
            <person name="McKay L.J."/>
            <person name="Chen L.X."/>
            <person name="Sierra-Garcia I.N."/>
            <person name="Sieber C.M."/>
            <person name="Letourneur Q."/>
            <person name="Ghozlane A."/>
            <person name="Andersen G.L."/>
            <person name="Li W.J."/>
            <person name="Hallam S.J."/>
            <person name="Muyzer G."/>
            <person name="de Oliveira V.M."/>
            <person name="Inskeep W.P."/>
            <person name="Banfield J.F."/>
            <person name="Gribaldo S."/>
        </authorList>
    </citation>
    <scope>NUCLEOTIDE SEQUENCE [LARGE SCALE GENOMIC DNA]</scope>
    <source>
        <strain evidence="2">NM1a</strain>
    </source>
</reference>
<dbReference type="SUPFAM" id="SSF89550">
    <property type="entry name" value="PHP domain-like"/>
    <property type="match status" value="1"/>
</dbReference>
<gene>
    <name evidence="2" type="ORF">EF806_05905</name>
</gene>
<dbReference type="Proteomes" id="UP000317158">
    <property type="component" value="Unassembled WGS sequence"/>
</dbReference>
<dbReference type="InterPro" id="IPR016195">
    <property type="entry name" value="Pol/histidinol_Pase-like"/>
</dbReference>
<protein>
    <submittedName>
        <fullName evidence="2">Histidinol phosphate phosphatase domain-containing protein</fullName>
    </submittedName>
</protein>
<dbReference type="EMBL" id="RXIF01000010">
    <property type="protein sequence ID" value="RZN64147.1"/>
    <property type="molecule type" value="Genomic_DNA"/>
</dbReference>
<comment type="caution">
    <text evidence="2">The sequence shown here is derived from an EMBL/GenBank/DDBJ whole genome shotgun (WGS) entry which is preliminary data.</text>
</comment>
<dbReference type="GO" id="GO:0008270">
    <property type="term" value="F:zinc ion binding"/>
    <property type="evidence" value="ECO:0007669"/>
    <property type="project" value="TreeGrafter"/>
</dbReference>
<dbReference type="InterPro" id="IPR003141">
    <property type="entry name" value="Pol/His_phosphatase_N"/>
</dbReference>
<dbReference type="NCBIfam" id="NF004981">
    <property type="entry name" value="PRK06361.1"/>
    <property type="match status" value="1"/>
</dbReference>
<feature type="domain" description="Polymerase/histidinol phosphatase N-terminal" evidence="1">
    <location>
        <begin position="2"/>
        <end position="75"/>
    </location>
</feature>
<name>A0A520KRV4_METT2</name>
<evidence type="ECO:0000259" key="1">
    <source>
        <dbReference type="SMART" id="SM00481"/>
    </source>
</evidence>
<sequence>MFDYHTHTIFSDGDLIPSELVKRATKLGNEGIALTDHVDFSNYDFILRSLLNAKNELKDDWEIFVLVGVEITHVPPNKIDKLVKKTKKAGAEIIVVHGESIVEPVANGTNKAAVSNEKVDILAHPGLITEDEVELARENDVLLEITARTGHSLTNGHVASLAKKIGANVVINSDAHSPNDLINDDMAMMVLMGAGLDKNTAKKILEYGKEYYNKM</sequence>
<dbReference type="AlphaFoldDB" id="A0A520KRV4"/>
<dbReference type="Gene3D" id="3.20.20.140">
    <property type="entry name" value="Metal-dependent hydrolases"/>
    <property type="match status" value="1"/>
</dbReference>
<dbReference type="PANTHER" id="PTHR36928:SF1">
    <property type="entry name" value="PHOSPHATASE YCDX-RELATED"/>
    <property type="match status" value="1"/>
</dbReference>